<dbReference type="AlphaFoldDB" id="A0A844FUX9"/>
<evidence type="ECO:0000256" key="3">
    <source>
        <dbReference type="ARBA" id="ARBA00022692"/>
    </source>
</evidence>
<feature type="transmembrane region" description="Helical" evidence="6">
    <location>
        <begin position="270"/>
        <end position="296"/>
    </location>
</feature>
<evidence type="ECO:0000256" key="1">
    <source>
        <dbReference type="ARBA" id="ARBA00004651"/>
    </source>
</evidence>
<evidence type="ECO:0000256" key="2">
    <source>
        <dbReference type="ARBA" id="ARBA00022475"/>
    </source>
</evidence>
<dbReference type="PANTHER" id="PTHR43823">
    <property type="entry name" value="SPORULATION PROTEIN YKVU"/>
    <property type="match status" value="1"/>
</dbReference>
<dbReference type="GO" id="GO:0015297">
    <property type="term" value="F:antiporter activity"/>
    <property type="evidence" value="ECO:0007669"/>
    <property type="project" value="InterPro"/>
</dbReference>
<evidence type="ECO:0000256" key="4">
    <source>
        <dbReference type="ARBA" id="ARBA00022989"/>
    </source>
</evidence>
<dbReference type="InterPro" id="IPR051327">
    <property type="entry name" value="MATE_MepA_subfamily"/>
</dbReference>
<dbReference type="PANTHER" id="PTHR43823:SF3">
    <property type="entry name" value="MULTIDRUG EXPORT PROTEIN MEPA"/>
    <property type="match status" value="1"/>
</dbReference>
<keyword evidence="5 6" id="KW-0472">Membrane</keyword>
<sequence>MQNLIFQNDHEIRFSKILHFIIPTYLTSLFNTVYTIIDGIFVASFVSSNALASINIVYPIVNILTAIALLFATGGSSLTAMHIGGKRYKKANQTFIASIIASMTLGIGIALMIILFLKKLLLLLGATSQTQNDCRIYALFWLLGTPVVIGKELLTYFIRVDGSPTYSLISALTGGIINIILDYIFIKNMHLGITGAALATILGLMTSFTMGIIYFIKYHHYLSLHFEEISMHTIVRCMTNGLSEFVDQLAIAITTIVFNRSILTFAQEDGVAALSIIMYLQFIFIGIYFGFSMGLATPLSYAYGDHKLKICEHLEHYAHCFFLIAPIVIYGLCFSLAPIGVRCFVNQATPVYTLGVKGMRIYGLVFLFSGINIFSAIRLITYGKGHLAGMLTCLRLFALLLFFLILLPRLFGINGICVTEFLTMFVALFLTKYTSLQKS</sequence>
<name>A0A844FUX9_9FIRM</name>
<dbReference type="GO" id="GO:0042910">
    <property type="term" value="F:xenobiotic transmembrane transporter activity"/>
    <property type="evidence" value="ECO:0007669"/>
    <property type="project" value="InterPro"/>
</dbReference>
<feature type="transmembrane region" description="Helical" evidence="6">
    <location>
        <begin position="317"/>
        <end position="341"/>
    </location>
</feature>
<feature type="transmembrane region" description="Helical" evidence="6">
    <location>
        <begin position="95"/>
        <end position="116"/>
    </location>
</feature>
<feature type="transmembrane region" description="Helical" evidence="6">
    <location>
        <begin position="166"/>
        <end position="186"/>
    </location>
</feature>
<feature type="transmembrane region" description="Helical" evidence="6">
    <location>
        <begin position="192"/>
        <end position="216"/>
    </location>
</feature>
<gene>
    <name evidence="7" type="ORF">FYJ79_06500</name>
</gene>
<dbReference type="Pfam" id="PF01554">
    <property type="entry name" value="MatE"/>
    <property type="match status" value="1"/>
</dbReference>
<dbReference type="InterPro" id="IPR002528">
    <property type="entry name" value="MATE_fam"/>
</dbReference>
<comment type="subcellular location">
    <subcellularLocation>
        <location evidence="1">Cell membrane</location>
        <topology evidence="1">Multi-pass membrane protein</topology>
    </subcellularLocation>
</comment>
<feature type="transmembrane region" description="Helical" evidence="6">
    <location>
        <begin position="136"/>
        <end position="154"/>
    </location>
</feature>
<reference evidence="7 8" key="1">
    <citation type="submission" date="2019-08" db="EMBL/GenBank/DDBJ databases">
        <title>In-depth cultivation of the pig gut microbiome towards novel bacterial diversity and tailored functional studies.</title>
        <authorList>
            <person name="Wylensek D."/>
            <person name="Hitch T.C.A."/>
            <person name="Clavel T."/>
        </authorList>
    </citation>
    <scope>NUCLEOTIDE SEQUENCE [LARGE SCALE GENOMIC DNA]</scope>
    <source>
        <strain evidence="7 8">CA-Schmier-601-WT-3</strain>
    </source>
</reference>
<dbReference type="EMBL" id="VUNM01000012">
    <property type="protein sequence ID" value="MST89222.1"/>
    <property type="molecule type" value="Genomic_DNA"/>
</dbReference>
<dbReference type="RefSeq" id="WP_154515701.1">
    <property type="nucleotide sequence ID" value="NZ_VUNM01000012.1"/>
</dbReference>
<evidence type="ECO:0000313" key="7">
    <source>
        <dbReference type="EMBL" id="MST89222.1"/>
    </source>
</evidence>
<accession>A0A844FUX9</accession>
<proteinExistence type="predicted"/>
<feature type="transmembrane region" description="Helical" evidence="6">
    <location>
        <begin position="387"/>
        <end position="407"/>
    </location>
</feature>
<keyword evidence="2" id="KW-1003">Cell membrane</keyword>
<feature type="transmembrane region" description="Helical" evidence="6">
    <location>
        <begin position="56"/>
        <end position="83"/>
    </location>
</feature>
<feature type="transmembrane region" description="Helical" evidence="6">
    <location>
        <begin position="20"/>
        <end position="44"/>
    </location>
</feature>
<protein>
    <submittedName>
        <fullName evidence="7">Na+-driven multidrug efflux pump</fullName>
    </submittedName>
</protein>
<organism evidence="7 8">
    <name type="scientific">Sharpea porci</name>
    <dbReference type="NCBI Taxonomy" id="2652286"/>
    <lineage>
        <taxon>Bacteria</taxon>
        <taxon>Bacillati</taxon>
        <taxon>Bacillota</taxon>
        <taxon>Erysipelotrichia</taxon>
        <taxon>Erysipelotrichales</taxon>
        <taxon>Coprobacillaceae</taxon>
        <taxon>Sharpea</taxon>
    </lineage>
</organism>
<evidence type="ECO:0000313" key="8">
    <source>
        <dbReference type="Proteomes" id="UP000442619"/>
    </source>
</evidence>
<comment type="caution">
    <text evidence="7">The sequence shown here is derived from an EMBL/GenBank/DDBJ whole genome shotgun (WGS) entry which is preliminary data.</text>
</comment>
<keyword evidence="3 6" id="KW-0812">Transmembrane</keyword>
<keyword evidence="4 6" id="KW-1133">Transmembrane helix</keyword>
<evidence type="ECO:0000256" key="5">
    <source>
        <dbReference type="ARBA" id="ARBA00023136"/>
    </source>
</evidence>
<dbReference type="Proteomes" id="UP000442619">
    <property type="component" value="Unassembled WGS sequence"/>
</dbReference>
<feature type="transmembrane region" description="Helical" evidence="6">
    <location>
        <begin position="361"/>
        <end position="380"/>
    </location>
</feature>
<dbReference type="GO" id="GO:0005886">
    <property type="term" value="C:plasma membrane"/>
    <property type="evidence" value="ECO:0007669"/>
    <property type="project" value="UniProtKB-SubCell"/>
</dbReference>
<evidence type="ECO:0000256" key="6">
    <source>
        <dbReference type="SAM" id="Phobius"/>
    </source>
</evidence>
<keyword evidence="8" id="KW-1185">Reference proteome</keyword>
<feature type="transmembrane region" description="Helical" evidence="6">
    <location>
        <begin position="413"/>
        <end position="431"/>
    </location>
</feature>